<keyword evidence="3" id="KW-1185">Reference proteome</keyword>
<feature type="compositionally biased region" description="Basic and acidic residues" evidence="1">
    <location>
        <begin position="69"/>
        <end position="99"/>
    </location>
</feature>
<feature type="region of interest" description="Disordered" evidence="1">
    <location>
        <begin position="1"/>
        <end position="25"/>
    </location>
</feature>
<feature type="compositionally biased region" description="Basic and acidic residues" evidence="1">
    <location>
        <begin position="1"/>
        <end position="21"/>
    </location>
</feature>
<sequence length="112" mass="12923">MGLREKIDSESIDPYSKRPLEEEPCWGGEKNFGGSEYVLWMAALRKKAMVKTRKVIGCIDPYSKRTLEEDPVGKERRALEEDLRLTTRKDSYPRSREPPKGLTAQISHLSRK</sequence>
<reference evidence="2 3" key="1">
    <citation type="submission" date="2021-06" db="EMBL/GenBank/DDBJ databases">
        <title>Caerostris darwini draft genome.</title>
        <authorList>
            <person name="Kono N."/>
            <person name="Arakawa K."/>
        </authorList>
    </citation>
    <scope>NUCLEOTIDE SEQUENCE [LARGE SCALE GENOMIC DNA]</scope>
</reference>
<dbReference type="AlphaFoldDB" id="A0AAV4P310"/>
<name>A0AAV4P310_9ARAC</name>
<comment type="caution">
    <text evidence="2">The sequence shown here is derived from an EMBL/GenBank/DDBJ whole genome shotgun (WGS) entry which is preliminary data.</text>
</comment>
<proteinExistence type="predicted"/>
<dbReference type="EMBL" id="BPLQ01002332">
    <property type="protein sequence ID" value="GIX91592.1"/>
    <property type="molecule type" value="Genomic_DNA"/>
</dbReference>
<feature type="region of interest" description="Disordered" evidence="1">
    <location>
        <begin position="69"/>
        <end position="112"/>
    </location>
</feature>
<evidence type="ECO:0000313" key="3">
    <source>
        <dbReference type="Proteomes" id="UP001054837"/>
    </source>
</evidence>
<gene>
    <name evidence="2" type="ORF">CDAR_528531</name>
</gene>
<organism evidence="2 3">
    <name type="scientific">Caerostris darwini</name>
    <dbReference type="NCBI Taxonomy" id="1538125"/>
    <lineage>
        <taxon>Eukaryota</taxon>
        <taxon>Metazoa</taxon>
        <taxon>Ecdysozoa</taxon>
        <taxon>Arthropoda</taxon>
        <taxon>Chelicerata</taxon>
        <taxon>Arachnida</taxon>
        <taxon>Araneae</taxon>
        <taxon>Araneomorphae</taxon>
        <taxon>Entelegynae</taxon>
        <taxon>Araneoidea</taxon>
        <taxon>Araneidae</taxon>
        <taxon>Caerostris</taxon>
    </lineage>
</organism>
<evidence type="ECO:0000256" key="1">
    <source>
        <dbReference type="SAM" id="MobiDB-lite"/>
    </source>
</evidence>
<dbReference type="Proteomes" id="UP001054837">
    <property type="component" value="Unassembled WGS sequence"/>
</dbReference>
<evidence type="ECO:0000313" key="2">
    <source>
        <dbReference type="EMBL" id="GIX91592.1"/>
    </source>
</evidence>
<accession>A0AAV4P310</accession>
<protein>
    <submittedName>
        <fullName evidence="2">Uncharacterized protein</fullName>
    </submittedName>
</protein>